<dbReference type="InParanoid" id="A0A0C3EPG4"/>
<sequence>MARDACVVFVLPTRVDLDFGYIQSVPPPTPPLWSVSSLSSPLRLLQGNPMSHISCIASVRLTGRLQACLDGPSHRTLLNSSKKLCQLFLLGVRDTMIELHLDQSQCERIGISSFRRCYSHCDPFPSRRFTG</sequence>
<evidence type="ECO:0000313" key="2">
    <source>
        <dbReference type="Proteomes" id="UP000053989"/>
    </source>
</evidence>
<evidence type="ECO:0000313" key="1">
    <source>
        <dbReference type="EMBL" id="KIM69716.1"/>
    </source>
</evidence>
<dbReference type="HOGENOM" id="CLU_1928823_0_0_1"/>
<dbReference type="AlphaFoldDB" id="A0A0C3EPG4"/>
<organism evidence="1 2">
    <name type="scientific">Scleroderma citrinum Foug A</name>
    <dbReference type="NCBI Taxonomy" id="1036808"/>
    <lineage>
        <taxon>Eukaryota</taxon>
        <taxon>Fungi</taxon>
        <taxon>Dikarya</taxon>
        <taxon>Basidiomycota</taxon>
        <taxon>Agaricomycotina</taxon>
        <taxon>Agaricomycetes</taxon>
        <taxon>Agaricomycetidae</taxon>
        <taxon>Boletales</taxon>
        <taxon>Sclerodermatineae</taxon>
        <taxon>Sclerodermataceae</taxon>
        <taxon>Scleroderma</taxon>
    </lineage>
</organism>
<protein>
    <submittedName>
        <fullName evidence="1">Uncharacterized protein</fullName>
    </submittedName>
</protein>
<dbReference type="Proteomes" id="UP000053989">
    <property type="component" value="Unassembled WGS sequence"/>
</dbReference>
<proteinExistence type="predicted"/>
<reference evidence="2" key="2">
    <citation type="submission" date="2015-01" db="EMBL/GenBank/DDBJ databases">
        <title>Evolutionary Origins and Diversification of the Mycorrhizal Mutualists.</title>
        <authorList>
            <consortium name="DOE Joint Genome Institute"/>
            <consortium name="Mycorrhizal Genomics Consortium"/>
            <person name="Kohler A."/>
            <person name="Kuo A."/>
            <person name="Nagy L.G."/>
            <person name="Floudas D."/>
            <person name="Copeland A."/>
            <person name="Barry K.W."/>
            <person name="Cichocki N."/>
            <person name="Veneault-Fourrey C."/>
            <person name="LaButti K."/>
            <person name="Lindquist E.A."/>
            <person name="Lipzen A."/>
            <person name="Lundell T."/>
            <person name="Morin E."/>
            <person name="Murat C."/>
            <person name="Riley R."/>
            <person name="Ohm R."/>
            <person name="Sun H."/>
            <person name="Tunlid A."/>
            <person name="Henrissat B."/>
            <person name="Grigoriev I.V."/>
            <person name="Hibbett D.S."/>
            <person name="Martin F."/>
        </authorList>
    </citation>
    <scope>NUCLEOTIDE SEQUENCE [LARGE SCALE GENOMIC DNA]</scope>
    <source>
        <strain evidence="2">Foug A</strain>
    </source>
</reference>
<dbReference type="EMBL" id="KN822006">
    <property type="protein sequence ID" value="KIM69716.1"/>
    <property type="molecule type" value="Genomic_DNA"/>
</dbReference>
<gene>
    <name evidence="1" type="ORF">SCLCIDRAFT_1208225</name>
</gene>
<keyword evidence="2" id="KW-1185">Reference proteome</keyword>
<name>A0A0C3EPG4_9AGAM</name>
<accession>A0A0C3EPG4</accession>
<reference evidence="1 2" key="1">
    <citation type="submission" date="2014-04" db="EMBL/GenBank/DDBJ databases">
        <authorList>
            <consortium name="DOE Joint Genome Institute"/>
            <person name="Kuo A."/>
            <person name="Kohler A."/>
            <person name="Nagy L.G."/>
            <person name="Floudas D."/>
            <person name="Copeland A."/>
            <person name="Barry K.W."/>
            <person name="Cichocki N."/>
            <person name="Veneault-Fourrey C."/>
            <person name="LaButti K."/>
            <person name="Lindquist E.A."/>
            <person name="Lipzen A."/>
            <person name="Lundell T."/>
            <person name="Morin E."/>
            <person name="Murat C."/>
            <person name="Sun H."/>
            <person name="Tunlid A."/>
            <person name="Henrissat B."/>
            <person name="Grigoriev I.V."/>
            <person name="Hibbett D.S."/>
            <person name="Martin F."/>
            <person name="Nordberg H.P."/>
            <person name="Cantor M.N."/>
            <person name="Hua S.X."/>
        </authorList>
    </citation>
    <scope>NUCLEOTIDE SEQUENCE [LARGE SCALE GENOMIC DNA]</scope>
    <source>
        <strain evidence="1 2">Foug A</strain>
    </source>
</reference>